<evidence type="ECO:0000256" key="13">
    <source>
        <dbReference type="ARBA" id="ARBA00033392"/>
    </source>
</evidence>
<dbReference type="OrthoDB" id="9807416at2"/>
<keyword evidence="7 15" id="KW-0963">Cytoplasm</keyword>
<keyword evidence="10 15" id="KW-0949">S-adenosyl-L-methionine</keyword>
<evidence type="ECO:0000256" key="8">
    <source>
        <dbReference type="ARBA" id="ARBA00022603"/>
    </source>
</evidence>
<dbReference type="NCBIfam" id="NF000648">
    <property type="entry name" value="PRK00026.1"/>
    <property type="match status" value="1"/>
</dbReference>
<dbReference type="HAMAP" id="MF_00605">
    <property type="entry name" value="TrmD"/>
    <property type="match status" value="1"/>
</dbReference>
<dbReference type="GO" id="GO:0005829">
    <property type="term" value="C:cytosol"/>
    <property type="evidence" value="ECO:0007669"/>
    <property type="project" value="TreeGrafter"/>
</dbReference>
<feature type="domain" description="tRNA methyltransferase TRMD/TRM10-type" evidence="18">
    <location>
        <begin position="1"/>
        <end position="220"/>
    </location>
</feature>
<dbReference type="InterPro" id="IPR029028">
    <property type="entry name" value="Alpha/beta_knot_MTases"/>
</dbReference>
<dbReference type="Pfam" id="PF01746">
    <property type="entry name" value="tRNA_m1G_MT"/>
    <property type="match status" value="1"/>
</dbReference>
<dbReference type="AlphaFoldDB" id="A0A397RYY1"/>
<dbReference type="GO" id="GO:0002939">
    <property type="term" value="P:tRNA N1-guanine methylation"/>
    <property type="evidence" value="ECO:0007669"/>
    <property type="project" value="TreeGrafter"/>
</dbReference>
<evidence type="ECO:0000256" key="9">
    <source>
        <dbReference type="ARBA" id="ARBA00022679"/>
    </source>
</evidence>
<dbReference type="FunFam" id="3.40.1280.10:FF:000001">
    <property type="entry name" value="tRNA (guanine-N(1)-)-methyltransferase"/>
    <property type="match status" value="1"/>
</dbReference>
<evidence type="ECO:0000256" key="17">
    <source>
        <dbReference type="RuleBase" id="RU003464"/>
    </source>
</evidence>
<evidence type="ECO:0000256" key="16">
    <source>
        <dbReference type="PIRSR" id="PIRSR000386-1"/>
    </source>
</evidence>
<evidence type="ECO:0000256" key="14">
    <source>
        <dbReference type="ARBA" id="ARBA00047783"/>
    </source>
</evidence>
<comment type="catalytic activity">
    <reaction evidence="14 15 17">
        <text>guanosine(37) in tRNA + S-adenosyl-L-methionine = N(1)-methylguanosine(37) in tRNA + S-adenosyl-L-homocysteine + H(+)</text>
        <dbReference type="Rhea" id="RHEA:36899"/>
        <dbReference type="Rhea" id="RHEA-COMP:10145"/>
        <dbReference type="Rhea" id="RHEA-COMP:10147"/>
        <dbReference type="ChEBI" id="CHEBI:15378"/>
        <dbReference type="ChEBI" id="CHEBI:57856"/>
        <dbReference type="ChEBI" id="CHEBI:59789"/>
        <dbReference type="ChEBI" id="CHEBI:73542"/>
        <dbReference type="ChEBI" id="CHEBI:74269"/>
        <dbReference type="EC" id="2.1.1.228"/>
    </reaction>
</comment>
<evidence type="ECO:0000256" key="5">
    <source>
        <dbReference type="ARBA" id="ARBA00012807"/>
    </source>
</evidence>
<evidence type="ECO:0000256" key="4">
    <source>
        <dbReference type="ARBA" id="ARBA00011738"/>
    </source>
</evidence>
<dbReference type="PANTHER" id="PTHR46417:SF1">
    <property type="entry name" value="TRNA (GUANINE-N(1)-)-METHYLTRANSFERASE"/>
    <property type="match status" value="1"/>
</dbReference>
<dbReference type="PIRSF" id="PIRSF000386">
    <property type="entry name" value="tRNA_mtase"/>
    <property type="match status" value="1"/>
</dbReference>
<dbReference type="Gene3D" id="3.40.1280.10">
    <property type="match status" value="1"/>
</dbReference>
<dbReference type="EMBL" id="QXEV01000001">
    <property type="protein sequence ID" value="RIA78482.1"/>
    <property type="molecule type" value="Genomic_DNA"/>
</dbReference>
<feature type="binding site" evidence="15 16">
    <location>
        <begin position="129"/>
        <end position="134"/>
    </location>
    <ligand>
        <name>S-adenosyl-L-methionine</name>
        <dbReference type="ChEBI" id="CHEBI:59789"/>
    </ligand>
</feature>
<dbReference type="PANTHER" id="PTHR46417">
    <property type="entry name" value="TRNA (GUANINE-N(1)-)-METHYLTRANSFERASE"/>
    <property type="match status" value="1"/>
</dbReference>
<dbReference type="SUPFAM" id="SSF75217">
    <property type="entry name" value="alpha/beta knot"/>
    <property type="match status" value="1"/>
</dbReference>
<dbReference type="Gene3D" id="1.10.1270.20">
    <property type="entry name" value="tRNA(m1g37)methyltransferase, domain 2"/>
    <property type="match status" value="1"/>
</dbReference>
<dbReference type="InParanoid" id="A0A397RYY1"/>
<proteinExistence type="inferred from homology"/>
<protein>
    <recommendedName>
        <fullName evidence="6 15">tRNA (guanine-N(1)-)-methyltransferase</fullName>
        <ecNumber evidence="5 15">2.1.1.228</ecNumber>
    </recommendedName>
    <alternativeName>
        <fullName evidence="12 15">M1G-methyltransferase</fullName>
    </alternativeName>
    <alternativeName>
        <fullName evidence="13 15">tRNA [GM37] methyltransferase</fullName>
    </alternativeName>
</protein>
<dbReference type="InterPro" id="IPR002649">
    <property type="entry name" value="tRNA_m1G_MeTrfase_TrmD"/>
</dbReference>
<evidence type="ECO:0000313" key="20">
    <source>
        <dbReference type="Proteomes" id="UP000266506"/>
    </source>
</evidence>
<comment type="similarity">
    <text evidence="3 15 17">Belongs to the RNA methyltransferase TrmD family.</text>
</comment>
<feature type="binding site" evidence="15 16">
    <location>
        <position position="110"/>
    </location>
    <ligand>
        <name>S-adenosyl-L-methionine</name>
        <dbReference type="ChEBI" id="CHEBI:59789"/>
    </ligand>
</feature>
<gene>
    <name evidence="15" type="primary">trmD</name>
    <name evidence="19" type="ORF">EI71_00042</name>
</gene>
<organism evidence="19 20">
    <name type="scientific">Anaeroplasma bactoclasticum</name>
    <dbReference type="NCBI Taxonomy" id="2088"/>
    <lineage>
        <taxon>Bacteria</taxon>
        <taxon>Bacillati</taxon>
        <taxon>Mycoplasmatota</taxon>
        <taxon>Mollicutes</taxon>
        <taxon>Anaeroplasmatales</taxon>
        <taxon>Anaeroplasmataceae</taxon>
        <taxon>Anaeroplasma</taxon>
    </lineage>
</organism>
<dbReference type="EC" id="2.1.1.228" evidence="5 15"/>
<comment type="subcellular location">
    <subcellularLocation>
        <location evidence="2 15 17">Cytoplasm</location>
    </subcellularLocation>
</comment>
<sequence length="273" mass="31514">MKIKILTLFPDMFTGFIHESIIKRAIEKGVVSVSLIDIREYSLDKHKHVDDTPCGGGAGMVMACDVVDRAIKANKSENSHIIMMTPQGAPYNQKKALELSKMDEIMIICGHYEGFDERIRSYVDEEISIGDFVLTGGEIPAMAISDSVIRLLDHAIREESHLDDSFSTGLLEYPQYTRPIEYDGMRVPEVLLSGNHKNIETFRKKESLRRTYLKRPDLLENYKLNKEEEKLLKEIIEEEKVWDKQEYYFTFHHYLASIPLVLLEKVLINLWTS</sequence>
<evidence type="ECO:0000256" key="7">
    <source>
        <dbReference type="ARBA" id="ARBA00022490"/>
    </source>
</evidence>
<dbReference type="GO" id="GO:0052906">
    <property type="term" value="F:tRNA (guanine(37)-N1)-methyltransferase activity"/>
    <property type="evidence" value="ECO:0007669"/>
    <property type="project" value="UniProtKB-UniRule"/>
</dbReference>
<keyword evidence="9 15" id="KW-0808">Transferase</keyword>
<dbReference type="InterPro" id="IPR029026">
    <property type="entry name" value="tRNA_m1G_MTases_N"/>
</dbReference>
<evidence type="ECO:0000256" key="15">
    <source>
        <dbReference type="HAMAP-Rule" id="MF_00605"/>
    </source>
</evidence>
<evidence type="ECO:0000256" key="10">
    <source>
        <dbReference type="ARBA" id="ARBA00022691"/>
    </source>
</evidence>
<evidence type="ECO:0000313" key="19">
    <source>
        <dbReference type="EMBL" id="RIA78482.1"/>
    </source>
</evidence>
<evidence type="ECO:0000256" key="2">
    <source>
        <dbReference type="ARBA" id="ARBA00004496"/>
    </source>
</evidence>
<reference evidence="19 20" key="1">
    <citation type="submission" date="2018-08" db="EMBL/GenBank/DDBJ databases">
        <title>Genomic Encyclopedia of Archaeal and Bacterial Type Strains, Phase II (KMG-II): from individual species to whole genera.</title>
        <authorList>
            <person name="Goeker M."/>
        </authorList>
    </citation>
    <scope>NUCLEOTIDE SEQUENCE [LARGE SCALE GENOMIC DNA]</scope>
    <source>
        <strain evidence="19 20">ATCC 27112</strain>
    </source>
</reference>
<comment type="subunit">
    <text evidence="4 15 17">Homodimer.</text>
</comment>
<evidence type="ECO:0000256" key="12">
    <source>
        <dbReference type="ARBA" id="ARBA00029736"/>
    </source>
</evidence>
<dbReference type="NCBIfam" id="TIGR00088">
    <property type="entry name" value="trmD"/>
    <property type="match status" value="1"/>
</dbReference>
<dbReference type="InterPro" id="IPR016009">
    <property type="entry name" value="tRNA_MeTrfase_TRMD/TRM10"/>
</dbReference>
<dbReference type="InterPro" id="IPR023148">
    <property type="entry name" value="tRNA_m1G_MeTrfase_C_sf"/>
</dbReference>
<keyword evidence="20" id="KW-1185">Reference proteome</keyword>
<dbReference type="Proteomes" id="UP000266506">
    <property type="component" value="Unassembled WGS sequence"/>
</dbReference>
<accession>A0A397RYY1</accession>
<name>A0A397RYY1_9MOLU</name>
<evidence type="ECO:0000256" key="3">
    <source>
        <dbReference type="ARBA" id="ARBA00007630"/>
    </source>
</evidence>
<comment type="function">
    <text evidence="1 15 17">Specifically methylates guanosine-37 in various tRNAs.</text>
</comment>
<evidence type="ECO:0000256" key="6">
    <source>
        <dbReference type="ARBA" id="ARBA00014679"/>
    </source>
</evidence>
<evidence type="ECO:0000256" key="11">
    <source>
        <dbReference type="ARBA" id="ARBA00022694"/>
    </source>
</evidence>
<comment type="caution">
    <text evidence="19">The sequence shown here is derived from an EMBL/GenBank/DDBJ whole genome shotgun (WGS) entry which is preliminary data.</text>
</comment>
<keyword evidence="11 15" id="KW-0819">tRNA processing</keyword>
<dbReference type="FunCoup" id="A0A397RYY1">
    <property type="interactions" value="303"/>
</dbReference>
<dbReference type="FunFam" id="1.10.1270.20:FF:000001">
    <property type="entry name" value="tRNA (guanine-N(1)-)-methyltransferase"/>
    <property type="match status" value="1"/>
</dbReference>
<evidence type="ECO:0000259" key="18">
    <source>
        <dbReference type="Pfam" id="PF01746"/>
    </source>
</evidence>
<evidence type="ECO:0000256" key="1">
    <source>
        <dbReference type="ARBA" id="ARBA00002634"/>
    </source>
</evidence>
<dbReference type="CDD" id="cd18080">
    <property type="entry name" value="TrmD-like"/>
    <property type="match status" value="1"/>
</dbReference>
<keyword evidence="8 15" id="KW-0489">Methyltransferase</keyword>